<dbReference type="Pfam" id="PF10282">
    <property type="entry name" value="Lactonase"/>
    <property type="match status" value="1"/>
</dbReference>
<dbReference type="GO" id="GO:0017057">
    <property type="term" value="F:6-phosphogluconolactonase activity"/>
    <property type="evidence" value="ECO:0007669"/>
    <property type="project" value="TreeGrafter"/>
</dbReference>
<evidence type="ECO:0008006" key="4">
    <source>
        <dbReference type="Google" id="ProtNLM"/>
    </source>
</evidence>
<dbReference type="AlphaFoldDB" id="A0A4Y3KKN6"/>
<dbReference type="OrthoDB" id="9790815at2"/>
<dbReference type="InterPro" id="IPR015943">
    <property type="entry name" value="WD40/YVTN_repeat-like_dom_sf"/>
</dbReference>
<dbReference type="PANTHER" id="PTHR30344:SF1">
    <property type="entry name" value="6-PHOSPHOGLUCONOLACTONASE"/>
    <property type="match status" value="1"/>
</dbReference>
<keyword evidence="3" id="KW-1185">Reference proteome</keyword>
<dbReference type="RefSeq" id="WP_141370423.1">
    <property type="nucleotide sequence ID" value="NZ_BJLQ01000016.1"/>
</dbReference>
<dbReference type="Proteomes" id="UP000320461">
    <property type="component" value="Unassembled WGS sequence"/>
</dbReference>
<name>A0A4Y3KKN6_9CELL</name>
<reference evidence="2 3" key="1">
    <citation type="submission" date="2019-06" db="EMBL/GenBank/DDBJ databases">
        <title>Whole genome shotgun sequence of Cellulomonas gelida NBRC 3748.</title>
        <authorList>
            <person name="Hosoyama A."/>
            <person name="Uohara A."/>
            <person name="Ohji S."/>
            <person name="Ichikawa N."/>
        </authorList>
    </citation>
    <scope>NUCLEOTIDE SEQUENCE [LARGE SCALE GENOMIC DNA]</scope>
    <source>
        <strain evidence="2 3">NBRC 3748</strain>
    </source>
</reference>
<accession>A0A4Y3KKN6</accession>
<sequence length="354" mass="36323">MTQLWIGTYPSAGAGTPVGRGEGIWSVDLDDATGALSGARQVVETPSPSFLATSADGRVLYAGNEHADGTITAFEVTPGSEGLDDGLVERASRPSGGDDPCHLLVDDTDLLVANYSSGTLAVIGLTPDAGLAPGGQVLGHAGGGPVVDRQDGPHAHFVAVAPGGAHVLVVDLGTDEIRRYCRTDDGLRPDGVAATLPAGTGPRHLGFSPDGRFAYVVGELDVAVHVLAWDAASATGTLVQSVAAVVGPVTSSDGRALPSHVVVDGDDVLVGVRVADVLTRWRIGADGLLADGRSFALGGRWPRHFAVVGRWAVAGLERSDELVVLDRAAMDDETRDPVVARLALPAPTCVLPRP</sequence>
<dbReference type="EMBL" id="BJLQ01000016">
    <property type="protein sequence ID" value="GEA84572.1"/>
    <property type="molecule type" value="Genomic_DNA"/>
</dbReference>
<comment type="caution">
    <text evidence="2">The sequence shown here is derived from an EMBL/GenBank/DDBJ whole genome shotgun (WGS) entry which is preliminary data.</text>
</comment>
<dbReference type="SUPFAM" id="SSF51004">
    <property type="entry name" value="C-terminal (heme d1) domain of cytochrome cd1-nitrite reductase"/>
    <property type="match status" value="1"/>
</dbReference>
<organism evidence="2 3">
    <name type="scientific">Cellulomonas gelida</name>
    <dbReference type="NCBI Taxonomy" id="1712"/>
    <lineage>
        <taxon>Bacteria</taxon>
        <taxon>Bacillati</taxon>
        <taxon>Actinomycetota</taxon>
        <taxon>Actinomycetes</taxon>
        <taxon>Micrococcales</taxon>
        <taxon>Cellulomonadaceae</taxon>
        <taxon>Cellulomonas</taxon>
    </lineage>
</organism>
<evidence type="ECO:0000313" key="3">
    <source>
        <dbReference type="Proteomes" id="UP000320461"/>
    </source>
</evidence>
<evidence type="ECO:0000256" key="1">
    <source>
        <dbReference type="ARBA" id="ARBA00005564"/>
    </source>
</evidence>
<dbReference type="PANTHER" id="PTHR30344">
    <property type="entry name" value="6-PHOSPHOGLUCONOLACTONASE-RELATED"/>
    <property type="match status" value="1"/>
</dbReference>
<protein>
    <recommendedName>
        <fullName evidence="4">6-phosphogluconolactonase</fullName>
    </recommendedName>
</protein>
<dbReference type="InterPro" id="IPR050282">
    <property type="entry name" value="Cycloisomerase_2"/>
</dbReference>
<dbReference type="InterPro" id="IPR011048">
    <property type="entry name" value="Haem_d1_sf"/>
</dbReference>
<dbReference type="Gene3D" id="2.130.10.10">
    <property type="entry name" value="YVTN repeat-like/Quinoprotein amine dehydrogenase"/>
    <property type="match status" value="1"/>
</dbReference>
<dbReference type="InterPro" id="IPR019405">
    <property type="entry name" value="Lactonase_7-beta_prop"/>
</dbReference>
<evidence type="ECO:0000313" key="2">
    <source>
        <dbReference type="EMBL" id="GEA84572.1"/>
    </source>
</evidence>
<proteinExistence type="inferred from homology"/>
<gene>
    <name evidence="2" type="ORF">CGE01nite_18230</name>
</gene>
<comment type="similarity">
    <text evidence="1">Belongs to the cycloisomerase 2 family.</text>
</comment>